<evidence type="ECO:0000256" key="5">
    <source>
        <dbReference type="ARBA" id="ARBA00022679"/>
    </source>
</evidence>
<accession>A0ABR7B3Z0</accession>
<dbReference type="InterPro" id="IPR051085">
    <property type="entry name" value="MB_O-acyltransferase"/>
</dbReference>
<evidence type="ECO:0000256" key="1">
    <source>
        <dbReference type="ARBA" id="ARBA00004429"/>
    </source>
</evidence>
<feature type="transmembrane region" description="Helical" evidence="12">
    <location>
        <begin position="115"/>
        <end position="138"/>
    </location>
</feature>
<evidence type="ECO:0000256" key="8">
    <source>
        <dbReference type="ARBA" id="ARBA00022989"/>
    </source>
</evidence>
<keyword evidence="9 11" id="KW-0472">Membrane</keyword>
<dbReference type="InterPro" id="IPR028362">
    <property type="entry name" value="AlgI"/>
</dbReference>
<dbReference type="EMBL" id="JACONW010000104">
    <property type="protein sequence ID" value="MBC3951888.1"/>
    <property type="molecule type" value="Genomic_DNA"/>
</dbReference>
<organism evidence="13 14">
    <name type="scientific">Pseudomonas folii</name>
    <dbReference type="NCBI Taxonomy" id="2762593"/>
    <lineage>
        <taxon>Bacteria</taxon>
        <taxon>Pseudomonadati</taxon>
        <taxon>Pseudomonadota</taxon>
        <taxon>Gammaproteobacteria</taxon>
        <taxon>Pseudomonadales</taxon>
        <taxon>Pseudomonadaceae</taxon>
        <taxon>Pseudomonas</taxon>
    </lineage>
</organism>
<dbReference type="PIRSF" id="PIRSF016636">
    <property type="entry name" value="AlgI_DltB"/>
    <property type="match status" value="1"/>
</dbReference>
<evidence type="ECO:0000313" key="14">
    <source>
        <dbReference type="Proteomes" id="UP000651852"/>
    </source>
</evidence>
<feature type="transmembrane region" description="Helical" evidence="12">
    <location>
        <begin position="495"/>
        <end position="514"/>
    </location>
</feature>
<evidence type="ECO:0000256" key="2">
    <source>
        <dbReference type="ARBA" id="ARBA00005182"/>
    </source>
</evidence>
<evidence type="ECO:0000256" key="12">
    <source>
        <dbReference type="SAM" id="Phobius"/>
    </source>
</evidence>
<dbReference type="Proteomes" id="UP000651852">
    <property type="component" value="Unassembled WGS sequence"/>
</dbReference>
<evidence type="ECO:0000256" key="3">
    <source>
        <dbReference type="ARBA" id="ARBA00010323"/>
    </source>
</evidence>
<dbReference type="InterPro" id="IPR004299">
    <property type="entry name" value="MBOAT_fam"/>
</dbReference>
<dbReference type="PIRSF" id="PIRSF500217">
    <property type="entry name" value="AlgI"/>
    <property type="match status" value="1"/>
</dbReference>
<feature type="transmembrane region" description="Helical" evidence="12">
    <location>
        <begin position="6"/>
        <end position="22"/>
    </location>
</feature>
<evidence type="ECO:0000256" key="4">
    <source>
        <dbReference type="ARBA" id="ARBA00022475"/>
    </source>
</evidence>
<sequence length="525" mass="59257">MVFSSNVFLFLFLPIFLGLYYLSGQRYRNLLLLIASYVFYAWWRVDFLALFIGVTVWNYWIGLQIGAAGVRTKPAQRWLLLGVVVDLGILGYFKYANFGVDSINAMMTSVGLEPFILTHVLLPIGISFYVFESISYIIDVYRGDTPATRNLIDFAAFVAIFPHLIAGPVLRFRDLADQFNNRTHTLDKFSEGCTRFMQGFIKKVFIADTLAVVADHCFALQNPTTGDAWLGALAYTAQLYFDFSGYSDMAIGLGLMMGFRFMENFKQPYISQSITEFWRRWHISLSTWLRDYLYITLGGNRGSKFATYRNLFLTMLLGGLWHGANITYVIWGAWHGIWLAIEKAIGLNTAPRTFNVMRWALTFLIVVTGWVIFRSENLHVAGRMYGAMFSFGDWKLSELNQASLTGLQVATMVVAYATLAFFGLRDFYANRPAEKAASKSNPDLGVQADGPATAQPGMIKAVPGDKPGSIHEPGYIVGTEAQVQPAYWVADWPRYAMRALILLLFIASILKLSAQSFSPFLYFQF</sequence>
<comment type="caution">
    <text evidence="13">The sequence shown here is derived from an EMBL/GenBank/DDBJ whole genome shotgun (WGS) entry which is preliminary data.</text>
</comment>
<proteinExistence type="inferred from homology"/>
<gene>
    <name evidence="13" type="ORF">H8S59_19110</name>
</gene>
<keyword evidence="14" id="KW-1185">Reference proteome</keyword>
<dbReference type="RefSeq" id="WP_095102229.1">
    <property type="nucleotide sequence ID" value="NZ_JACONW010000104.1"/>
</dbReference>
<keyword evidence="7 11" id="KW-0016">Alginate biosynthesis</keyword>
<feature type="transmembrane region" description="Helical" evidence="12">
    <location>
        <begin position="311"/>
        <end position="334"/>
    </location>
</feature>
<evidence type="ECO:0000256" key="6">
    <source>
        <dbReference type="ARBA" id="ARBA00022692"/>
    </source>
</evidence>
<name>A0ABR7B3Z0_9PSED</name>
<keyword evidence="8 12" id="KW-1133">Transmembrane helix</keyword>
<reference evidence="13 14" key="1">
    <citation type="submission" date="2020-08" db="EMBL/GenBank/DDBJ databases">
        <title>Putative novel bacterial strains isolated from necrotic wheat leaf tissues caused by Xanthomonas translucens.</title>
        <authorList>
            <person name="Tambong J.T."/>
        </authorList>
    </citation>
    <scope>NUCLEOTIDE SEQUENCE [LARGE SCALE GENOMIC DNA]</scope>
    <source>
        <strain evidence="13 14">DOAB 1069</strain>
    </source>
</reference>
<keyword evidence="4 11" id="KW-1003">Cell membrane</keyword>
<feature type="transmembrane region" description="Helical" evidence="12">
    <location>
        <begin position="77"/>
        <end position="95"/>
    </location>
</feature>
<feature type="transmembrane region" description="Helical" evidence="12">
    <location>
        <begin position="150"/>
        <end position="170"/>
    </location>
</feature>
<protein>
    <recommendedName>
        <fullName evidence="11">Probable alginate O-acetylase</fullName>
        <ecNumber evidence="11">2.3.1.-</ecNumber>
    </recommendedName>
</protein>
<comment type="pathway">
    <text evidence="2 11">Glycan biosynthesis; alginate biosynthesis.</text>
</comment>
<dbReference type="PANTHER" id="PTHR13285">
    <property type="entry name" value="ACYLTRANSFERASE"/>
    <property type="match status" value="1"/>
</dbReference>
<comment type="similarity">
    <text evidence="3 11">Belongs to the membrane-bound acyltransferase family.</text>
</comment>
<evidence type="ECO:0000256" key="7">
    <source>
        <dbReference type="ARBA" id="ARBA00022841"/>
    </source>
</evidence>
<evidence type="ECO:0000256" key="9">
    <source>
        <dbReference type="ARBA" id="ARBA00023136"/>
    </source>
</evidence>
<evidence type="ECO:0000256" key="11">
    <source>
        <dbReference type="PIRNR" id="PIRNR016636"/>
    </source>
</evidence>
<dbReference type="PANTHER" id="PTHR13285:SF23">
    <property type="entry name" value="TEICHOIC ACID D-ALANYLTRANSFERASE"/>
    <property type="match status" value="1"/>
</dbReference>
<comment type="subcellular location">
    <subcellularLocation>
        <location evidence="1">Cell inner membrane</location>
        <topology evidence="1">Multi-pass membrane protein</topology>
    </subcellularLocation>
</comment>
<dbReference type="InterPro" id="IPR024194">
    <property type="entry name" value="Ac/AlaTfrase_AlgI/DltB"/>
</dbReference>
<keyword evidence="10 11" id="KW-0012">Acyltransferase</keyword>
<evidence type="ECO:0000256" key="10">
    <source>
        <dbReference type="ARBA" id="ARBA00023315"/>
    </source>
</evidence>
<feature type="transmembrane region" description="Helical" evidence="12">
    <location>
        <begin position="354"/>
        <end position="373"/>
    </location>
</feature>
<feature type="transmembrane region" description="Helical" evidence="12">
    <location>
        <begin position="49"/>
        <end position="70"/>
    </location>
</feature>
<keyword evidence="11" id="KW-0997">Cell inner membrane</keyword>
<dbReference type="EC" id="2.3.1.-" evidence="11"/>
<keyword evidence="6 11" id="KW-0812">Transmembrane</keyword>
<dbReference type="Pfam" id="PF03062">
    <property type="entry name" value="MBOAT"/>
    <property type="match status" value="1"/>
</dbReference>
<evidence type="ECO:0000313" key="13">
    <source>
        <dbReference type="EMBL" id="MBC3951888.1"/>
    </source>
</evidence>
<feature type="transmembrane region" description="Helical" evidence="12">
    <location>
        <begin position="404"/>
        <end position="424"/>
    </location>
</feature>
<keyword evidence="5 11" id="KW-0808">Transferase</keyword>